<dbReference type="GO" id="GO:0051213">
    <property type="term" value="F:dioxygenase activity"/>
    <property type="evidence" value="ECO:0007669"/>
    <property type="project" value="UniProtKB-ARBA"/>
</dbReference>
<evidence type="ECO:0000259" key="7">
    <source>
        <dbReference type="PROSITE" id="PS51471"/>
    </source>
</evidence>
<keyword evidence="3 6" id="KW-0479">Metal-binding</keyword>
<gene>
    <name evidence="8" type="ORF">WN944_026580</name>
</gene>
<evidence type="ECO:0000256" key="2">
    <source>
        <dbReference type="ARBA" id="ARBA00008056"/>
    </source>
</evidence>
<dbReference type="GO" id="GO:0046872">
    <property type="term" value="F:metal ion binding"/>
    <property type="evidence" value="ECO:0007669"/>
    <property type="project" value="UniProtKB-KW"/>
</dbReference>
<dbReference type="PANTHER" id="PTHR10209">
    <property type="entry name" value="OXIDOREDUCTASE, 2OG-FE II OXYGENASE FAMILY PROTEIN"/>
    <property type="match status" value="1"/>
</dbReference>
<sequence length="457" mass="51238">MITADAGYSNAHCAPKYDRKSELKAFDDTKAGVKGLVDAGITKIPRIFIHDQLKLSNSRSGDSEFIIPIIDLDGVNKDAISRAKIVKQVQNACQNWGFFQIVNHGIPVSILDEMIDGVIGFHEQDTEVKKKFYTRDYQKRKVLYNTNFDFYVAPAANWRDTLSCVMAPNPPDPEELPEVCRDIIVDHAKKTTELALTLFELISEALGLNANRLKDMDCAEGLFLLGHYYPACPEPELTMGTDSHADTSFLTVLLQDRLGGLQVLHENEWVNVTPIHGALVVNLGDMMQLISNGKFKSVNHRVLAKDVGPRVSVACFFRSHFQSEKARLYGPINELLSEENPPIYKEITVKEYLSHSYSIGLDVPQMYFKISHPLGPDTPNPEELPEVAQHINYQARPEPKLISDPCKHIDSRSLTVVLQDQMGLQVRNEDQLIEVYPVPGAVTVNIRDLTQTTLLNS</sequence>
<reference evidence="8 9" key="1">
    <citation type="submission" date="2024-05" db="EMBL/GenBank/DDBJ databases">
        <title>Haplotype-resolved chromosome-level genome assembly of Huyou (Citrus changshanensis).</title>
        <authorList>
            <person name="Miao C."/>
            <person name="Chen W."/>
            <person name="Wu Y."/>
            <person name="Wang L."/>
            <person name="Zhao S."/>
            <person name="Grierson D."/>
            <person name="Xu C."/>
            <person name="Chen K."/>
        </authorList>
    </citation>
    <scope>NUCLEOTIDE SEQUENCE [LARGE SCALE GENOMIC DNA]</scope>
    <source>
        <strain evidence="8">01-14</strain>
        <tissue evidence="8">Leaf</tissue>
    </source>
</reference>
<dbReference type="InterPro" id="IPR027443">
    <property type="entry name" value="IPNS-like_sf"/>
</dbReference>
<name>A0AAP0LRW1_9ROSI</name>
<evidence type="ECO:0000256" key="4">
    <source>
        <dbReference type="ARBA" id="ARBA00023002"/>
    </source>
</evidence>
<dbReference type="InterPro" id="IPR026992">
    <property type="entry name" value="DIOX_N"/>
</dbReference>
<proteinExistence type="inferred from homology"/>
<keyword evidence="5 6" id="KW-0408">Iron</keyword>
<dbReference type="Pfam" id="PF14226">
    <property type="entry name" value="DIOX_N"/>
    <property type="match status" value="1"/>
</dbReference>
<dbReference type="SUPFAM" id="SSF51197">
    <property type="entry name" value="Clavaminate synthase-like"/>
    <property type="match status" value="2"/>
</dbReference>
<comment type="caution">
    <text evidence="8">The sequence shown here is derived from an EMBL/GenBank/DDBJ whole genome shotgun (WGS) entry which is preliminary data.</text>
</comment>
<evidence type="ECO:0000313" key="9">
    <source>
        <dbReference type="Proteomes" id="UP001428341"/>
    </source>
</evidence>
<feature type="domain" description="Fe2OG dioxygenase" evidence="7">
    <location>
        <begin position="218"/>
        <end position="319"/>
    </location>
</feature>
<comment type="cofactor">
    <cofactor evidence="1">
        <name>Fe cation</name>
        <dbReference type="ChEBI" id="CHEBI:24875"/>
    </cofactor>
</comment>
<dbReference type="Pfam" id="PF03171">
    <property type="entry name" value="2OG-FeII_Oxy"/>
    <property type="match status" value="2"/>
</dbReference>
<dbReference type="AlphaFoldDB" id="A0AAP0LRW1"/>
<evidence type="ECO:0000256" key="1">
    <source>
        <dbReference type="ARBA" id="ARBA00001962"/>
    </source>
</evidence>
<dbReference type="InterPro" id="IPR005123">
    <property type="entry name" value="Oxoglu/Fe-dep_dioxygenase_dom"/>
</dbReference>
<comment type="similarity">
    <text evidence="2 6">Belongs to the iron/ascorbate-dependent oxidoreductase family.</text>
</comment>
<dbReference type="InterPro" id="IPR044861">
    <property type="entry name" value="IPNS-like_FE2OG_OXY"/>
</dbReference>
<evidence type="ECO:0000256" key="6">
    <source>
        <dbReference type="RuleBase" id="RU003682"/>
    </source>
</evidence>
<evidence type="ECO:0000256" key="3">
    <source>
        <dbReference type="ARBA" id="ARBA00022723"/>
    </source>
</evidence>
<dbReference type="FunFam" id="2.60.120.330:FF:000005">
    <property type="entry name" value="1-aminocyclopropane-1-carboxylate oxidase homolog 1"/>
    <property type="match status" value="1"/>
</dbReference>
<dbReference type="PANTHER" id="PTHR10209:SF884">
    <property type="entry name" value="1-AMINOCYCLOPROPANE-1-CARBOXYLATE OXIDASE HOMOLOG 1-LIKE"/>
    <property type="match status" value="1"/>
</dbReference>
<dbReference type="PROSITE" id="PS51471">
    <property type="entry name" value="FE2OG_OXY"/>
    <property type="match status" value="1"/>
</dbReference>
<evidence type="ECO:0000313" key="8">
    <source>
        <dbReference type="EMBL" id="KAK9183428.1"/>
    </source>
</evidence>
<organism evidence="8 9">
    <name type="scientific">Citrus x changshan-huyou</name>
    <dbReference type="NCBI Taxonomy" id="2935761"/>
    <lineage>
        <taxon>Eukaryota</taxon>
        <taxon>Viridiplantae</taxon>
        <taxon>Streptophyta</taxon>
        <taxon>Embryophyta</taxon>
        <taxon>Tracheophyta</taxon>
        <taxon>Spermatophyta</taxon>
        <taxon>Magnoliopsida</taxon>
        <taxon>eudicotyledons</taxon>
        <taxon>Gunneridae</taxon>
        <taxon>Pentapetalae</taxon>
        <taxon>rosids</taxon>
        <taxon>malvids</taxon>
        <taxon>Sapindales</taxon>
        <taxon>Rutaceae</taxon>
        <taxon>Aurantioideae</taxon>
        <taxon>Citrus</taxon>
    </lineage>
</organism>
<dbReference type="EMBL" id="JBCGBO010000024">
    <property type="protein sequence ID" value="KAK9183428.1"/>
    <property type="molecule type" value="Genomic_DNA"/>
</dbReference>
<evidence type="ECO:0000256" key="5">
    <source>
        <dbReference type="ARBA" id="ARBA00023004"/>
    </source>
</evidence>
<protein>
    <recommendedName>
        <fullName evidence="7">Fe2OG dioxygenase domain-containing protein</fullName>
    </recommendedName>
</protein>
<keyword evidence="9" id="KW-1185">Reference proteome</keyword>
<keyword evidence="4 6" id="KW-0560">Oxidoreductase</keyword>
<dbReference type="Proteomes" id="UP001428341">
    <property type="component" value="Unassembled WGS sequence"/>
</dbReference>
<accession>A0AAP0LRW1</accession>
<dbReference type="Gene3D" id="2.60.120.330">
    <property type="entry name" value="B-lactam Antibiotic, Isopenicillin N Synthase, Chain"/>
    <property type="match status" value="2"/>
</dbReference>